<dbReference type="RefSeq" id="WP_183718534.1">
    <property type="nucleotide sequence ID" value="NZ_JACHGO010000003.1"/>
</dbReference>
<dbReference type="Gene3D" id="3.20.20.70">
    <property type="entry name" value="Aldolase class I"/>
    <property type="match status" value="1"/>
</dbReference>
<evidence type="ECO:0000256" key="1">
    <source>
        <dbReference type="ARBA" id="ARBA00001966"/>
    </source>
</evidence>
<dbReference type="InterPro" id="IPR007197">
    <property type="entry name" value="rSAM"/>
</dbReference>
<accession>A0A7W8C064</accession>
<dbReference type="Proteomes" id="UP000539075">
    <property type="component" value="Unassembled WGS sequence"/>
</dbReference>
<dbReference type="SFLD" id="SFLDS00029">
    <property type="entry name" value="Radical_SAM"/>
    <property type="match status" value="1"/>
</dbReference>
<dbReference type="SMART" id="SM00729">
    <property type="entry name" value="Elp3"/>
    <property type="match status" value="1"/>
</dbReference>
<feature type="domain" description="Radical SAM core" evidence="6">
    <location>
        <begin position="44"/>
        <end position="267"/>
    </location>
</feature>
<dbReference type="InterPro" id="IPR058240">
    <property type="entry name" value="rSAM_sf"/>
</dbReference>
<dbReference type="SUPFAM" id="SSF102114">
    <property type="entry name" value="Radical SAM enzymes"/>
    <property type="match status" value="1"/>
</dbReference>
<proteinExistence type="predicted"/>
<keyword evidence="5" id="KW-0411">Iron-sulfur</keyword>
<dbReference type="Pfam" id="PF04055">
    <property type="entry name" value="Radical_SAM"/>
    <property type="match status" value="1"/>
</dbReference>
<name>A0A7W8C064_9BACT</name>
<dbReference type="GO" id="GO:0004076">
    <property type="term" value="F:biotin synthase activity"/>
    <property type="evidence" value="ECO:0007669"/>
    <property type="project" value="UniProtKB-EC"/>
</dbReference>
<dbReference type="InterPro" id="IPR006638">
    <property type="entry name" value="Elp3/MiaA/NifB-like_rSAM"/>
</dbReference>
<organism evidence="7 8">
    <name type="scientific">Desulfovibrio intestinalis</name>
    <dbReference type="NCBI Taxonomy" id="58621"/>
    <lineage>
        <taxon>Bacteria</taxon>
        <taxon>Pseudomonadati</taxon>
        <taxon>Thermodesulfobacteriota</taxon>
        <taxon>Desulfovibrionia</taxon>
        <taxon>Desulfovibrionales</taxon>
        <taxon>Desulfovibrionaceae</taxon>
        <taxon>Desulfovibrio</taxon>
    </lineage>
</organism>
<sequence>MPGDRETKEVFGAEEIDMLLDTAVSDRHVVHLLEKADSMSRALAGNRGFIWGAIGIDSTPCDMGCTFCSHAAQWDAYKTSPPLTEEAILEKAGQLADGGADFVVLRTTQHYPLEILQRLGRLTRDRIGNDIHLVINTGEMSLETVRALKDSGFSMSYHVVRLREGRDTGHSVDMRMRTIENVLKGGLELQYLIEPLGPEHSAQEILTEARRARSLGASGTGVMARVPIMGTPLARLGQVSDSYLKRVTAVARIEYPDGGQHLCVHPPTPQTLRCGANTIIVEQAANPRDTVSSLGPWREFDLPGARAVLRQAGLEVRPAKAEA</sequence>
<protein>
    <submittedName>
        <fullName evidence="7">Biotin synthase</fullName>
        <ecNumber evidence="7">2.8.1.6</ecNumber>
    </submittedName>
</protein>
<evidence type="ECO:0000256" key="2">
    <source>
        <dbReference type="ARBA" id="ARBA00022691"/>
    </source>
</evidence>
<keyword evidence="7" id="KW-0808">Transferase</keyword>
<dbReference type="InterPro" id="IPR013785">
    <property type="entry name" value="Aldolase_TIM"/>
</dbReference>
<evidence type="ECO:0000256" key="5">
    <source>
        <dbReference type="ARBA" id="ARBA00023014"/>
    </source>
</evidence>
<dbReference type="AlphaFoldDB" id="A0A7W8C064"/>
<dbReference type="CDD" id="cd01335">
    <property type="entry name" value="Radical_SAM"/>
    <property type="match status" value="1"/>
</dbReference>
<dbReference type="GO" id="GO:0051536">
    <property type="term" value="F:iron-sulfur cluster binding"/>
    <property type="evidence" value="ECO:0007669"/>
    <property type="project" value="UniProtKB-KW"/>
</dbReference>
<evidence type="ECO:0000256" key="3">
    <source>
        <dbReference type="ARBA" id="ARBA00022723"/>
    </source>
</evidence>
<dbReference type="PROSITE" id="PS51918">
    <property type="entry name" value="RADICAL_SAM"/>
    <property type="match status" value="1"/>
</dbReference>
<dbReference type="GO" id="GO:0046872">
    <property type="term" value="F:metal ion binding"/>
    <property type="evidence" value="ECO:0007669"/>
    <property type="project" value="UniProtKB-KW"/>
</dbReference>
<keyword evidence="8" id="KW-1185">Reference proteome</keyword>
<keyword evidence="3" id="KW-0479">Metal-binding</keyword>
<comment type="cofactor">
    <cofactor evidence="1">
        <name>[4Fe-4S] cluster</name>
        <dbReference type="ChEBI" id="CHEBI:49883"/>
    </cofactor>
</comment>
<dbReference type="EMBL" id="JACHGO010000003">
    <property type="protein sequence ID" value="MBB5143185.1"/>
    <property type="molecule type" value="Genomic_DNA"/>
</dbReference>
<keyword evidence="4" id="KW-0408">Iron</keyword>
<evidence type="ECO:0000256" key="4">
    <source>
        <dbReference type="ARBA" id="ARBA00023004"/>
    </source>
</evidence>
<dbReference type="EC" id="2.8.1.6" evidence="7"/>
<reference evidence="7 8" key="1">
    <citation type="submission" date="2020-08" db="EMBL/GenBank/DDBJ databases">
        <title>Genomic Encyclopedia of Type Strains, Phase IV (KMG-IV): sequencing the most valuable type-strain genomes for metagenomic binning, comparative biology and taxonomic classification.</title>
        <authorList>
            <person name="Goeker M."/>
        </authorList>
    </citation>
    <scope>NUCLEOTIDE SEQUENCE [LARGE SCALE GENOMIC DNA]</scope>
    <source>
        <strain evidence="7 8">DSM 11275</strain>
    </source>
</reference>
<evidence type="ECO:0000313" key="8">
    <source>
        <dbReference type="Proteomes" id="UP000539075"/>
    </source>
</evidence>
<gene>
    <name evidence="7" type="ORF">HNQ38_001273</name>
</gene>
<keyword evidence="2" id="KW-0949">S-adenosyl-L-methionine</keyword>
<comment type="caution">
    <text evidence="7">The sequence shown here is derived from an EMBL/GenBank/DDBJ whole genome shotgun (WGS) entry which is preliminary data.</text>
</comment>
<evidence type="ECO:0000313" key="7">
    <source>
        <dbReference type="EMBL" id="MBB5143185.1"/>
    </source>
</evidence>
<evidence type="ECO:0000259" key="6">
    <source>
        <dbReference type="PROSITE" id="PS51918"/>
    </source>
</evidence>